<reference evidence="1" key="1">
    <citation type="submission" date="2020-08" db="EMBL/GenBank/DDBJ databases">
        <title>Multicomponent nature underlies the extraordinary mechanical properties of spider dragline silk.</title>
        <authorList>
            <person name="Kono N."/>
            <person name="Nakamura H."/>
            <person name="Mori M."/>
            <person name="Yoshida Y."/>
            <person name="Ohtoshi R."/>
            <person name="Malay A.D."/>
            <person name="Moran D.A.P."/>
            <person name="Tomita M."/>
            <person name="Numata K."/>
            <person name="Arakawa K."/>
        </authorList>
    </citation>
    <scope>NUCLEOTIDE SEQUENCE</scope>
</reference>
<gene>
    <name evidence="1" type="ORF">TNIN_20491</name>
</gene>
<proteinExistence type="predicted"/>
<sequence>MVTPVETYVMVNSSAGCKTICSSFMCFASLNKGSEGLSSRIFRKLPSFNKSAHHSICSAWINIKVQLSNITKGLSVTTSEAKRT</sequence>
<dbReference type="Proteomes" id="UP000886998">
    <property type="component" value="Unassembled WGS sequence"/>
</dbReference>
<evidence type="ECO:0000313" key="1">
    <source>
        <dbReference type="EMBL" id="GFS55645.1"/>
    </source>
</evidence>
<evidence type="ECO:0000313" key="2">
    <source>
        <dbReference type="Proteomes" id="UP000886998"/>
    </source>
</evidence>
<organism evidence="1 2">
    <name type="scientific">Trichonephila inaurata madagascariensis</name>
    <dbReference type="NCBI Taxonomy" id="2747483"/>
    <lineage>
        <taxon>Eukaryota</taxon>
        <taxon>Metazoa</taxon>
        <taxon>Ecdysozoa</taxon>
        <taxon>Arthropoda</taxon>
        <taxon>Chelicerata</taxon>
        <taxon>Arachnida</taxon>
        <taxon>Araneae</taxon>
        <taxon>Araneomorphae</taxon>
        <taxon>Entelegynae</taxon>
        <taxon>Araneoidea</taxon>
        <taxon>Nephilidae</taxon>
        <taxon>Trichonephila</taxon>
        <taxon>Trichonephila inaurata</taxon>
    </lineage>
</organism>
<accession>A0A8X6IQU5</accession>
<dbReference type="EMBL" id="BMAV01027039">
    <property type="protein sequence ID" value="GFS55645.1"/>
    <property type="molecule type" value="Genomic_DNA"/>
</dbReference>
<name>A0A8X6IQU5_9ARAC</name>
<protein>
    <submittedName>
        <fullName evidence="1">Uncharacterized protein</fullName>
    </submittedName>
</protein>
<comment type="caution">
    <text evidence="1">The sequence shown here is derived from an EMBL/GenBank/DDBJ whole genome shotgun (WGS) entry which is preliminary data.</text>
</comment>
<dbReference type="AlphaFoldDB" id="A0A8X6IQU5"/>
<keyword evidence="2" id="KW-1185">Reference proteome</keyword>